<dbReference type="InterPro" id="IPR052720">
    <property type="entry name" value="Glycosyl_hydrolase_97"/>
</dbReference>
<evidence type="ECO:0000313" key="5">
    <source>
        <dbReference type="Proteomes" id="UP000683246"/>
    </source>
</evidence>
<evidence type="ECO:0000259" key="2">
    <source>
        <dbReference type="Pfam" id="PF14508"/>
    </source>
</evidence>
<dbReference type="SUPFAM" id="SSF51445">
    <property type="entry name" value="(Trans)glycosidases"/>
    <property type="match status" value="1"/>
</dbReference>
<dbReference type="InterPro" id="IPR017853">
    <property type="entry name" value="GH"/>
</dbReference>
<dbReference type="Gene3D" id="2.70.98.10">
    <property type="match status" value="1"/>
</dbReference>
<dbReference type="GO" id="GO:0030246">
    <property type="term" value="F:carbohydrate binding"/>
    <property type="evidence" value="ECO:0007669"/>
    <property type="project" value="InterPro"/>
</dbReference>
<organism evidence="4 5">
    <name type="scientific">Vallitalea pronyensis</name>
    <dbReference type="NCBI Taxonomy" id="1348613"/>
    <lineage>
        <taxon>Bacteria</taxon>
        <taxon>Bacillati</taxon>
        <taxon>Bacillota</taxon>
        <taxon>Clostridia</taxon>
        <taxon>Lachnospirales</taxon>
        <taxon>Vallitaleaceae</taxon>
        <taxon>Vallitalea</taxon>
    </lineage>
</organism>
<dbReference type="InterPro" id="IPR019563">
    <property type="entry name" value="GH97_catalytic"/>
</dbReference>
<dbReference type="InterPro" id="IPR013785">
    <property type="entry name" value="Aldolase_TIM"/>
</dbReference>
<name>A0A8J8MM03_9FIRM</name>
<dbReference type="GO" id="GO:0016787">
    <property type="term" value="F:hydrolase activity"/>
    <property type="evidence" value="ECO:0007669"/>
    <property type="project" value="UniProtKB-KW"/>
</dbReference>
<dbReference type="Proteomes" id="UP000683246">
    <property type="component" value="Chromosome"/>
</dbReference>
<keyword evidence="5" id="KW-1185">Reference proteome</keyword>
<dbReference type="Gene3D" id="3.20.20.70">
    <property type="entry name" value="Aldolase class I"/>
    <property type="match status" value="1"/>
</dbReference>
<dbReference type="Pfam" id="PF10566">
    <property type="entry name" value="Glyco_hydro_97"/>
    <property type="match status" value="1"/>
</dbReference>
<dbReference type="EMBL" id="CP058649">
    <property type="protein sequence ID" value="QUI23763.1"/>
    <property type="molecule type" value="Genomic_DNA"/>
</dbReference>
<dbReference type="InterPro" id="IPR014718">
    <property type="entry name" value="GH-type_carb-bd"/>
</dbReference>
<dbReference type="InterPro" id="IPR029483">
    <property type="entry name" value="GH97_C"/>
</dbReference>
<dbReference type="AlphaFoldDB" id="A0A8J8MM03"/>
<evidence type="ECO:0000259" key="1">
    <source>
        <dbReference type="Pfam" id="PF10566"/>
    </source>
</evidence>
<sequence length="628" mass="72474">MRKISSPDGKYDVFFNLEKAKRGNNCPVYRVDYEKKTIIDKSCLGFETNLNNKSMMSNEANLSSCFIEKHFTTHDHASTWYPVYGEREAIIDAYHQMNISLYHEATGVRMELEFRAYNEGVAFRYILDRERQDNQRTFCIQDEVTQFQLMDDHTAWATYEAQGAYSEVKLSQIGSECERPLTIEVNDDLYMAILEAGLVDYARMKLRISYDKKYCLSSTLTSEVTRDLPLTTPWRVIMAAHSPGELVEHNDIVLNLNEPCAIKDTSWIKPGTVIREMTLTTEGGLAYIDFASKHGIAYILLDAGWYGNQYDEESDATYVSKDLNKCFDHRELDLQKVIDYGKDKNVGVWLYVNRRALENQLDEILPIYKAWGVKGIKFGFVNVGSQHWTSWLHEAVRKAADYEMMVDIHDEYRPTGYCRTYPNLLTQEGVRGDEEVQENSMTLTTAFTRMICGAADNTVCYFNNRVDTHNSHAYQLAKSVVLYSPLQCLYWYDMPRASLANIPSQSNEGIIDEVPELAFYDVLPTVWDESRYLQSKISDYAVVARRSKDNWFMGIMNAEKEDRNFTIPFDFLDSHCTYKATIYSDDPHVNTRTHVRIDDMTVDSNFIHKVHIAKKGGQSILLEKIHQS</sequence>
<dbReference type="InterPro" id="IPR029486">
    <property type="entry name" value="GH97_N"/>
</dbReference>
<proteinExistence type="predicted"/>
<feature type="domain" description="Glycosyl-hydrolase 97 N-terminal" evidence="2">
    <location>
        <begin position="4"/>
        <end position="259"/>
    </location>
</feature>
<feature type="domain" description="Glycosyl-hydrolase 97 catalytic" evidence="1">
    <location>
        <begin position="279"/>
        <end position="430"/>
    </location>
</feature>
<dbReference type="KEGG" id="vpy:HZI73_16330"/>
<keyword evidence="4" id="KW-0378">Hydrolase</keyword>
<accession>A0A8J8MM03</accession>
<dbReference type="Pfam" id="PF14509">
    <property type="entry name" value="GH97_C"/>
    <property type="match status" value="1"/>
</dbReference>
<reference evidence="4" key="1">
    <citation type="submission" date="2020-07" db="EMBL/GenBank/DDBJ databases">
        <title>Vallitalea pronyensis genome.</title>
        <authorList>
            <person name="Postec A."/>
        </authorList>
    </citation>
    <scope>NUCLEOTIDE SEQUENCE</scope>
    <source>
        <strain evidence="4">FatNI3</strain>
    </source>
</reference>
<dbReference type="PANTHER" id="PTHR35803">
    <property type="entry name" value="GLUCAN 1,4-ALPHA-GLUCOSIDASE SUSB-RELATED"/>
    <property type="match status" value="1"/>
</dbReference>
<protein>
    <submittedName>
        <fullName evidence="4">Glycoside hydrolase family 97 N-terminal domain-containing protein</fullName>
    </submittedName>
</protein>
<evidence type="ECO:0000259" key="3">
    <source>
        <dbReference type="Pfam" id="PF14509"/>
    </source>
</evidence>
<feature type="domain" description="Glycosyl-hydrolase 97 C-terminal oligomerisation" evidence="3">
    <location>
        <begin position="526"/>
        <end position="622"/>
    </location>
</feature>
<dbReference type="Pfam" id="PF14508">
    <property type="entry name" value="GH97_N"/>
    <property type="match status" value="1"/>
</dbReference>
<gene>
    <name evidence="4" type="ORF">HZI73_16330</name>
</gene>
<evidence type="ECO:0000313" key="4">
    <source>
        <dbReference type="EMBL" id="QUI23763.1"/>
    </source>
</evidence>
<dbReference type="RefSeq" id="WP_212694449.1">
    <property type="nucleotide sequence ID" value="NZ_CP058649.1"/>
</dbReference>
<dbReference type="PANTHER" id="PTHR35803:SF3">
    <property type="entry name" value="ALPHA-GLUCOSIDASE"/>
    <property type="match status" value="1"/>
</dbReference>